<dbReference type="STRING" id="100787.A0A0G4L954"/>
<feature type="repeat" description="TPR" evidence="1">
    <location>
        <begin position="237"/>
        <end position="270"/>
    </location>
</feature>
<dbReference type="SUPFAM" id="SSF82199">
    <property type="entry name" value="SET domain"/>
    <property type="match status" value="2"/>
</dbReference>
<dbReference type="CDD" id="cd20071">
    <property type="entry name" value="SET_SMYD"/>
    <property type="match status" value="2"/>
</dbReference>
<feature type="domain" description="SET" evidence="3">
    <location>
        <begin position="387"/>
        <end position="558"/>
    </location>
</feature>
<evidence type="ECO:0000313" key="4">
    <source>
        <dbReference type="EMBL" id="CRK18255.1"/>
    </source>
</evidence>
<accession>A0A0G4L954</accession>
<organism evidence="4 5">
    <name type="scientific">Verticillium longisporum</name>
    <name type="common">Verticillium dahliae var. longisporum</name>
    <dbReference type="NCBI Taxonomy" id="100787"/>
    <lineage>
        <taxon>Eukaryota</taxon>
        <taxon>Fungi</taxon>
        <taxon>Dikarya</taxon>
        <taxon>Ascomycota</taxon>
        <taxon>Pezizomycotina</taxon>
        <taxon>Sordariomycetes</taxon>
        <taxon>Hypocreomycetidae</taxon>
        <taxon>Glomerellales</taxon>
        <taxon>Plectosphaerellaceae</taxon>
        <taxon>Verticillium</taxon>
    </lineage>
</organism>
<dbReference type="Gene3D" id="2.170.270.10">
    <property type="entry name" value="SET domain"/>
    <property type="match status" value="2"/>
</dbReference>
<keyword evidence="5" id="KW-1185">Reference proteome</keyword>
<dbReference type="Proteomes" id="UP000044602">
    <property type="component" value="Unassembled WGS sequence"/>
</dbReference>
<dbReference type="Gene3D" id="1.25.40.10">
    <property type="entry name" value="Tetratricopeptide repeat domain"/>
    <property type="match status" value="1"/>
</dbReference>
<sequence length="935" mass="105332">MSGTQTETLVQLPIHDDGVETSDADGEKPIKVDFDLQIGVEEILVDVDPSVSLEFLQRANALAGKRPPHVPTKEWLVNTHNEHVQKFQAAMVGQTNVPRMVKKVILALSYAPSTTPIKDLETMPLNELLVENHHEEKKLIVRTITPPYQGAGVVTIVEDEFGNVEKLGIYNQGDSSILNAVPEGSVVLIKEPYYKFSGNHDFMICVDHPSDAILLRQGPDDELIPEVFRTGEEPKEAPQWREAGDKAYMARNYPLAMANYTRALELAPADDEKFRSDLCLKRAGVQLTLKCYDGAMADALASLGGPTDWKSYFIAARAAYELTFFDVSKQHFEASIAIKPPTPQIEKEYKRCLARVDESENGNYDFATIAQSVTSKNIHLDKASYITKTEVRDSPHHGRGLFATRDIKAGEIIYAEKSTCVPNEFHPEHNAAAAYAQLVERCNDNPSVHEKVLGLYGGTYKRSGRESEVIDGKHVVDVYLLESIRRKNCFSGTHVSAQAANANWDMWKQGMSRGLWVYSAYSNHSCQPNSNRSFVGDMLISIAVVDIPAGTEITQIYLPPKAAYLQRLEQYRKSWGFKCACEIIYAEKSTCVPNEFHPEHNAAAAYAQLVERCNDNPSVHEKVLGLYGGTYKRSGRESEVIDGKHVVDVYLLESIRRKNCFSGTHVSAQAANANWDMWKQGMSRGLWVYSAYSNHSCSPNSNRSFVGDMLISIAVVDIPAGTEITQIYLPPKAAYLQRLEQYRKSWGFKCACDMCAGEGKSPKEMHEKRIVALRELEANLRKKNMSARVYQSDAMIREIERLHRRLENLFEPEIYRTLPRMMMIWPSMWFMEVYRTRKAWKKAIKWALEVLRNFGFIDPLRNMDGKVGGDESTLWVFKSQTGVVTFETIKALKVLAEGYWALGETVLQRQATAAAKIALKCMVGFVTEETYRSFN</sequence>
<gene>
    <name evidence="4" type="ORF">BN1708_012292</name>
</gene>
<dbReference type="PANTHER" id="PTHR47643">
    <property type="entry name" value="TPR DOMAIN PROTEIN (AFU_ORTHOLOGUE AFUA_5G12710)"/>
    <property type="match status" value="1"/>
</dbReference>
<dbReference type="PROSITE" id="PS50005">
    <property type="entry name" value="TPR"/>
    <property type="match status" value="1"/>
</dbReference>
<keyword evidence="1" id="KW-0802">TPR repeat</keyword>
<dbReference type="SUPFAM" id="SSF48452">
    <property type="entry name" value="TPR-like"/>
    <property type="match status" value="1"/>
</dbReference>
<dbReference type="InterPro" id="IPR053209">
    <property type="entry name" value="Gramillin-biosynth_MTr"/>
</dbReference>
<keyword evidence="2" id="KW-0175">Coiled coil</keyword>
<dbReference type="InterPro" id="IPR046341">
    <property type="entry name" value="SET_dom_sf"/>
</dbReference>
<dbReference type="PROSITE" id="PS50280">
    <property type="entry name" value="SET"/>
    <property type="match status" value="1"/>
</dbReference>
<dbReference type="EMBL" id="CVQH01009446">
    <property type="protein sequence ID" value="CRK18255.1"/>
    <property type="molecule type" value="Genomic_DNA"/>
</dbReference>
<dbReference type="InterPro" id="IPR011990">
    <property type="entry name" value="TPR-like_helical_dom_sf"/>
</dbReference>
<evidence type="ECO:0000313" key="5">
    <source>
        <dbReference type="Proteomes" id="UP000044602"/>
    </source>
</evidence>
<dbReference type="SMART" id="SM00317">
    <property type="entry name" value="SET"/>
    <property type="match status" value="1"/>
</dbReference>
<proteinExistence type="predicted"/>
<protein>
    <recommendedName>
        <fullName evidence="3">SET domain-containing protein</fullName>
    </recommendedName>
</protein>
<evidence type="ECO:0000259" key="3">
    <source>
        <dbReference type="PROSITE" id="PS50280"/>
    </source>
</evidence>
<dbReference type="PANTHER" id="PTHR47643:SF2">
    <property type="entry name" value="TPR DOMAIN PROTEIN (AFU_ORTHOLOGUE AFUA_5G12710)"/>
    <property type="match status" value="1"/>
</dbReference>
<name>A0A0G4L954_VERLO</name>
<evidence type="ECO:0000256" key="2">
    <source>
        <dbReference type="SAM" id="Coils"/>
    </source>
</evidence>
<dbReference type="InterPro" id="IPR001214">
    <property type="entry name" value="SET_dom"/>
</dbReference>
<evidence type="ECO:0000256" key="1">
    <source>
        <dbReference type="PROSITE-ProRule" id="PRU00339"/>
    </source>
</evidence>
<feature type="coiled-coil region" evidence="2">
    <location>
        <begin position="763"/>
        <end position="793"/>
    </location>
</feature>
<dbReference type="AlphaFoldDB" id="A0A0G4L954"/>
<reference evidence="5" key="1">
    <citation type="submission" date="2015-05" db="EMBL/GenBank/DDBJ databases">
        <authorList>
            <person name="Fogelqvist Johan"/>
        </authorList>
    </citation>
    <scope>NUCLEOTIDE SEQUENCE [LARGE SCALE GENOMIC DNA]</scope>
</reference>
<dbReference type="InterPro" id="IPR019734">
    <property type="entry name" value="TPR_rpt"/>
</dbReference>
<dbReference type="Pfam" id="PF00856">
    <property type="entry name" value="SET"/>
    <property type="match status" value="2"/>
</dbReference>